<dbReference type="NCBIfam" id="TIGR02093">
    <property type="entry name" value="P_ylase"/>
    <property type="match status" value="1"/>
</dbReference>
<dbReference type="GO" id="GO:0009507">
    <property type="term" value="C:chloroplast"/>
    <property type="evidence" value="ECO:0007669"/>
    <property type="project" value="UniProtKB-SubCell"/>
</dbReference>
<dbReference type="GO" id="GO:0009501">
    <property type="term" value="C:amyloplast"/>
    <property type="evidence" value="ECO:0007669"/>
    <property type="project" value="UniProtKB-SubCell"/>
</dbReference>
<evidence type="ECO:0000256" key="4">
    <source>
        <dbReference type="ARBA" id="ARBA00004602"/>
    </source>
</evidence>
<evidence type="ECO:0000256" key="3">
    <source>
        <dbReference type="ARBA" id="ARBA00004229"/>
    </source>
</evidence>
<dbReference type="CDD" id="cd04300">
    <property type="entry name" value="GT35_Glycogen_Phosphorylase"/>
    <property type="match status" value="1"/>
</dbReference>
<feature type="compositionally biased region" description="Basic and acidic residues" evidence="18">
    <location>
        <begin position="567"/>
        <end position="582"/>
    </location>
</feature>
<comment type="cofactor">
    <cofactor evidence="2 17">
        <name>pyridoxal 5'-phosphate</name>
        <dbReference type="ChEBI" id="CHEBI:597326"/>
    </cofactor>
</comment>
<dbReference type="InterPro" id="IPR000811">
    <property type="entry name" value="Glyco_trans_35"/>
</dbReference>
<evidence type="ECO:0000256" key="6">
    <source>
        <dbReference type="ARBA" id="ARBA00022528"/>
    </source>
</evidence>
<evidence type="ECO:0000256" key="2">
    <source>
        <dbReference type="ARBA" id="ARBA00001933"/>
    </source>
</evidence>
<evidence type="ECO:0000256" key="1">
    <source>
        <dbReference type="ARBA" id="ARBA00001275"/>
    </source>
</evidence>
<dbReference type="InterPro" id="IPR035090">
    <property type="entry name" value="Pyridoxal_P_attach_site"/>
</dbReference>
<evidence type="ECO:0000256" key="13">
    <source>
        <dbReference type="ARBA" id="ARBA00023234"/>
    </source>
</evidence>
<dbReference type="PANTHER" id="PTHR11468">
    <property type="entry name" value="GLYCOGEN PHOSPHORYLASE"/>
    <property type="match status" value="1"/>
</dbReference>
<keyword evidence="20" id="KW-1185">Reference proteome</keyword>
<feature type="compositionally biased region" description="Acidic residues" evidence="18">
    <location>
        <begin position="549"/>
        <end position="566"/>
    </location>
</feature>
<dbReference type="OrthoDB" id="9215500at2759"/>
<evidence type="ECO:0000256" key="9">
    <source>
        <dbReference type="ARBA" id="ARBA00022676"/>
    </source>
</evidence>
<organism evidence="19 20">
    <name type="scientific">Handroanthus impetiginosus</name>
    <dbReference type="NCBI Taxonomy" id="429701"/>
    <lineage>
        <taxon>Eukaryota</taxon>
        <taxon>Viridiplantae</taxon>
        <taxon>Streptophyta</taxon>
        <taxon>Embryophyta</taxon>
        <taxon>Tracheophyta</taxon>
        <taxon>Spermatophyta</taxon>
        <taxon>Magnoliopsida</taxon>
        <taxon>eudicotyledons</taxon>
        <taxon>Gunneridae</taxon>
        <taxon>Pentapetalae</taxon>
        <taxon>asterids</taxon>
        <taxon>lamiids</taxon>
        <taxon>Lamiales</taxon>
        <taxon>Bignoniaceae</taxon>
        <taxon>Crescentiina</taxon>
        <taxon>Tabebuia alliance</taxon>
        <taxon>Handroanthus</taxon>
    </lineage>
</organism>
<protein>
    <recommendedName>
        <fullName evidence="17">Alpha-1,4 glucan phosphorylase</fullName>
        <ecNumber evidence="17">2.4.1.1</ecNumber>
    </recommendedName>
</protein>
<dbReference type="GO" id="GO:0008184">
    <property type="term" value="F:glycogen phosphorylase activity"/>
    <property type="evidence" value="ECO:0007669"/>
    <property type="project" value="InterPro"/>
</dbReference>
<keyword evidence="8" id="KW-0934">Plastid</keyword>
<proteinExistence type="inferred from homology"/>
<dbReference type="STRING" id="429701.A0A2G9H1Q4"/>
<keyword evidence="9 17" id="KW-0328">Glycosyltransferase</keyword>
<evidence type="ECO:0000256" key="15">
    <source>
        <dbReference type="ARBA" id="ARBA00025174"/>
    </source>
</evidence>
<keyword evidence="10 17" id="KW-0808">Transferase</keyword>
<dbReference type="FunFam" id="3.40.50.2000:FF:000105">
    <property type="entry name" value="Alpha-1,4 glucan phosphorylase"/>
    <property type="match status" value="1"/>
</dbReference>
<dbReference type="InterPro" id="IPR011833">
    <property type="entry name" value="Glycg_phsphrylas"/>
</dbReference>
<accession>A0A2G9H1Q4</accession>
<feature type="compositionally biased region" description="Acidic residues" evidence="18">
    <location>
        <begin position="512"/>
        <end position="534"/>
    </location>
</feature>
<dbReference type="SUPFAM" id="SSF53756">
    <property type="entry name" value="UDP-Glycosyltransferase/glycogen phosphorylase"/>
    <property type="match status" value="2"/>
</dbReference>
<evidence type="ECO:0000256" key="8">
    <source>
        <dbReference type="ARBA" id="ARBA00022640"/>
    </source>
</evidence>
<feature type="region of interest" description="Disordered" evidence="18">
    <location>
        <begin position="509"/>
        <end position="582"/>
    </location>
</feature>
<dbReference type="GO" id="GO:0005980">
    <property type="term" value="P:glycogen catabolic process"/>
    <property type="evidence" value="ECO:0007669"/>
    <property type="project" value="TreeGrafter"/>
</dbReference>
<gene>
    <name evidence="19" type="ORF">CDL12_15927</name>
</gene>
<dbReference type="PANTHER" id="PTHR11468:SF27">
    <property type="entry name" value="ALPHA-1,4 GLUCAN PHOSPHORYLASE L-2 ISOZYME, CHLOROPLASTIC_AMYLOPLASTIC"/>
    <property type="match status" value="1"/>
</dbReference>
<feature type="modified residue" description="N6-(pyridoxal phosphate)lysine" evidence="16">
    <location>
        <position position="838"/>
    </location>
</feature>
<evidence type="ECO:0000256" key="16">
    <source>
        <dbReference type="PIRSR" id="PIRSR000460-1"/>
    </source>
</evidence>
<dbReference type="EC" id="2.4.1.1" evidence="17"/>
<evidence type="ECO:0000256" key="17">
    <source>
        <dbReference type="RuleBase" id="RU000587"/>
    </source>
</evidence>
<keyword evidence="7" id="KW-0021">Allosteric enzyme</keyword>
<dbReference type="GO" id="GO:0030170">
    <property type="term" value="F:pyridoxal phosphate binding"/>
    <property type="evidence" value="ECO:0007669"/>
    <property type="project" value="InterPro"/>
</dbReference>
<evidence type="ECO:0000256" key="11">
    <source>
        <dbReference type="ARBA" id="ARBA00022898"/>
    </source>
</evidence>
<comment type="similarity">
    <text evidence="5 17">Belongs to the glycogen phosphorylase family.</text>
</comment>
<comment type="caution">
    <text evidence="19">The sequence shown here is derived from an EMBL/GenBank/DDBJ whole genome shotgun (WGS) entry which is preliminary data.</text>
</comment>
<dbReference type="PROSITE" id="PS00102">
    <property type="entry name" value="PHOSPHORYLASE"/>
    <property type="match status" value="1"/>
</dbReference>
<dbReference type="FunFam" id="3.40.50.2000:FF:000003">
    <property type="entry name" value="Alpha-1,4 glucan phosphorylase"/>
    <property type="match status" value="1"/>
</dbReference>
<dbReference type="Gene3D" id="3.40.50.2000">
    <property type="entry name" value="Glycogen Phosphorylase B"/>
    <property type="match status" value="2"/>
</dbReference>
<dbReference type="Proteomes" id="UP000231279">
    <property type="component" value="Unassembled WGS sequence"/>
</dbReference>
<comment type="subcellular location">
    <subcellularLocation>
        <location evidence="4">Plastid</location>
        <location evidence="4">Amyloplast</location>
    </subcellularLocation>
    <subcellularLocation>
        <location evidence="3">Plastid</location>
        <location evidence="3">Chloroplast</location>
    </subcellularLocation>
</comment>
<comment type="function">
    <text evidence="17">Allosteric enzyme that catalyzes the rate-limiting step in glycogen catabolism, the phosphorolytic cleavage of glycogen to produce glucose-1-phosphate, and plays a central role in maintaining cellular and organismal glucose homeostasis.</text>
</comment>
<evidence type="ECO:0000256" key="18">
    <source>
        <dbReference type="SAM" id="MobiDB-lite"/>
    </source>
</evidence>
<dbReference type="PIRSF" id="PIRSF000460">
    <property type="entry name" value="Pprylas_GlgP"/>
    <property type="match status" value="1"/>
</dbReference>
<sequence>MEASALWGSHSLLSTCSSNKRWKWRFAVNKLLPSVPSRRCFVVKNVAGKKQTKKLEGPHALEEEKGVELDALKPDSASVASSIKYHAEFTPLFSPELFELPKAYYATAESVRDMLIINWNATYDYYETLNVKQAYYLSMEYLQGRALLNAIGNLELTGAYAEALKKLGHTLEDVAKQEPDAALGNGGLGRLASCFLDSMATLNYPAWGYGLRYRYGLFKQLITKDGQEEVAENWLEMGNPWEIVRNDISYPVKFYGQVVQGPDGRKEWVGGEDIIAVAYDVPIPGYKTKTTINLRLWSTKVAAEVFDLHAFNAGEHAKAYEAMKRAEKICYILYPGDETYEGKTLRLKQQYTLCSASLQDIIARFEKRSGESVNWDIFPEKVAVQMNDTHPTLCIPELIRILVDVKGLSWKEAWDITRRTVAYTNHTVLPEALEKWSFDLLQELLPRQVEIIRMIDEELINTIIEEYGTEDLELLKEKLKQMRILDNIEQPSAVIDLLVKSQESLVKNSIKEEEEEEQEELGEEEEQEELEEEKQQDSESNEVTKSIDKEEEEEEEKKPDDEDEETESPKEENIEKKVKTTFGPDKKQPKLVRMANLCVVGGHAVNGVAEIHSDIVKKEVFNEFYKLWPEKFQNKTNGVTPRRWIGFCNPELSKIITKWTGSDDWLIDTEKLVELRKFADEEELQSEWREAKLSNKKKIVSFLKEKTGYTVSPDAMFDVQVKRIHEYKRQLLNIMGIVYRYKKMKEMSPKERKAKFVPRVCIFGGKAFATYVQAKRIVKFITDVGATINHDPDIGDLLKVIFVPDYNVSVAEVLIPGSELSQHISTAGMEASGTSNMKFAMNGCILIGTLDGANVEIRQEVGENNFFLFGARAHEIASLRKERAKGKFVPDPRFEEVKAFVRSGVFGPYNYNELMGSLEGNKGYGRADYFLVGKDFPSYIECQEKVDEAYRDHKNWTKMSILNTAGSFKFSSDRTIHQYARDIWMIEPVILP</sequence>
<dbReference type="Pfam" id="PF00343">
    <property type="entry name" value="Phosphorylase"/>
    <property type="match status" value="2"/>
</dbReference>
<evidence type="ECO:0000256" key="5">
    <source>
        <dbReference type="ARBA" id="ARBA00006047"/>
    </source>
</evidence>
<evidence type="ECO:0000256" key="14">
    <source>
        <dbReference type="ARBA" id="ARBA00023277"/>
    </source>
</evidence>
<keyword evidence="13" id="KW-0035">Amyloplast</keyword>
<evidence type="ECO:0000256" key="12">
    <source>
        <dbReference type="ARBA" id="ARBA00022946"/>
    </source>
</evidence>
<comment type="function">
    <text evidence="15">Phosphorylase is an important allosteric enzyme in carbohydrate metabolism. Enzymes from different sources differ in their regulatory mechanisms and in their natural substrates. However, all known phosphorylases share catalytic and structural properties.</text>
</comment>
<evidence type="ECO:0000256" key="7">
    <source>
        <dbReference type="ARBA" id="ARBA00022533"/>
    </source>
</evidence>
<keyword evidence="6" id="KW-0150">Chloroplast</keyword>
<dbReference type="AlphaFoldDB" id="A0A2G9H1Q4"/>
<comment type="catalytic activity">
    <reaction evidence="1 17">
        <text>[(1-&gt;4)-alpha-D-glucosyl](n) + phosphate = [(1-&gt;4)-alpha-D-glucosyl](n-1) + alpha-D-glucose 1-phosphate</text>
        <dbReference type="Rhea" id="RHEA:41732"/>
        <dbReference type="Rhea" id="RHEA-COMP:9584"/>
        <dbReference type="Rhea" id="RHEA-COMP:9586"/>
        <dbReference type="ChEBI" id="CHEBI:15444"/>
        <dbReference type="ChEBI" id="CHEBI:43474"/>
        <dbReference type="ChEBI" id="CHEBI:58601"/>
        <dbReference type="EC" id="2.4.1.1"/>
    </reaction>
</comment>
<evidence type="ECO:0000313" key="20">
    <source>
        <dbReference type="Proteomes" id="UP000231279"/>
    </source>
</evidence>
<keyword evidence="11 16" id="KW-0663">Pyridoxal phosphate</keyword>
<name>A0A2G9H1Q4_9LAMI</name>
<keyword evidence="14 17" id="KW-0119">Carbohydrate metabolism</keyword>
<evidence type="ECO:0000313" key="19">
    <source>
        <dbReference type="EMBL" id="PIN11459.1"/>
    </source>
</evidence>
<keyword evidence="12" id="KW-0809">Transit peptide</keyword>
<evidence type="ECO:0000256" key="10">
    <source>
        <dbReference type="ARBA" id="ARBA00022679"/>
    </source>
</evidence>
<dbReference type="EMBL" id="NKXS01002932">
    <property type="protein sequence ID" value="PIN11459.1"/>
    <property type="molecule type" value="Genomic_DNA"/>
</dbReference>
<reference evidence="20" key="1">
    <citation type="journal article" date="2018" name="Gigascience">
        <title>Genome assembly of the Pink Ipe (Handroanthus impetiginosus, Bignoniaceae), a highly valued, ecologically keystone Neotropical timber forest tree.</title>
        <authorList>
            <person name="Silva-Junior O.B."/>
            <person name="Grattapaglia D."/>
            <person name="Novaes E."/>
            <person name="Collevatti R.G."/>
        </authorList>
    </citation>
    <scope>NUCLEOTIDE SEQUENCE [LARGE SCALE GENOMIC DNA]</scope>
    <source>
        <strain evidence="20">cv. UFG-1</strain>
    </source>
</reference>